<organism evidence="2">
    <name type="scientific">Dulem virus 40</name>
    <dbReference type="NCBI Taxonomy" id="3145758"/>
    <lineage>
        <taxon>Viruses</taxon>
        <taxon>Duplodnaviria</taxon>
        <taxon>Heunggongvirae</taxon>
        <taxon>Uroviricota</taxon>
        <taxon>Caudoviricetes</taxon>
    </lineage>
</organism>
<feature type="coiled-coil region" evidence="1">
    <location>
        <begin position="132"/>
        <end position="166"/>
    </location>
</feature>
<reference evidence="2" key="1">
    <citation type="submission" date="2024-03" db="EMBL/GenBank/DDBJ databases">
        <title>Diverse circular DNA viruses in blood, oral, and fecal samples of captive lemurs.</title>
        <authorList>
            <person name="Paietta E.N."/>
            <person name="Kraberger S."/>
            <person name="Lund M.C."/>
            <person name="Custer J.M."/>
            <person name="Vargas K.M."/>
            <person name="Ehmke E.E."/>
            <person name="Yoder A.D."/>
            <person name="Varsani A."/>
        </authorList>
    </citation>
    <scope>NUCLEOTIDE SEQUENCE</scope>
    <source>
        <strain evidence="2">Duke_21_1</strain>
    </source>
</reference>
<evidence type="ECO:0000313" key="2">
    <source>
        <dbReference type="EMBL" id="XCD03639.1"/>
    </source>
</evidence>
<keyword evidence="1" id="KW-0175">Coiled coil</keyword>
<evidence type="ECO:0000256" key="1">
    <source>
        <dbReference type="SAM" id="Coils"/>
    </source>
</evidence>
<name>A0AAU8AWA4_9CAUD</name>
<proteinExistence type="predicted"/>
<sequence>MFSSARVNQPIYILYKEAMPRLEVGSITQVTQPVYKYPGAIPYGQMQEQVVDIYATVSGAQRQFLQLPANKDSEKYPSMNAFVTISRDAMNAEIGSLKNESVGIINRFEEEKQKIVKYDEILMQLNPEYAEKQRQEQEIATLKNQVAQLAQTNSNLESMMARLMDKLDGDGNKSAKNK</sequence>
<accession>A0AAU8AWA4</accession>
<protein>
    <submittedName>
        <fullName evidence="2">Uncharacterized protein</fullName>
    </submittedName>
</protein>
<dbReference type="EMBL" id="PP511379">
    <property type="protein sequence ID" value="XCD03639.1"/>
    <property type="molecule type" value="Genomic_DNA"/>
</dbReference>